<dbReference type="Proteomes" id="UP001152484">
    <property type="component" value="Unassembled WGS sequence"/>
</dbReference>
<reference evidence="1" key="1">
    <citation type="submission" date="2022-07" db="EMBL/GenBank/DDBJ databases">
        <authorList>
            <person name="Macas J."/>
            <person name="Novak P."/>
            <person name="Neumann P."/>
        </authorList>
    </citation>
    <scope>NUCLEOTIDE SEQUENCE</scope>
</reference>
<dbReference type="OrthoDB" id="1328723at2759"/>
<name>A0A9P1E5Z6_CUSEU</name>
<accession>A0A9P1E5Z6</accession>
<comment type="caution">
    <text evidence="1">The sequence shown here is derived from an EMBL/GenBank/DDBJ whole genome shotgun (WGS) entry which is preliminary data.</text>
</comment>
<dbReference type="EMBL" id="CAMAPE010000016">
    <property type="protein sequence ID" value="CAH9082767.1"/>
    <property type="molecule type" value="Genomic_DNA"/>
</dbReference>
<gene>
    <name evidence="1" type="ORF">CEURO_LOCUS8383</name>
</gene>
<keyword evidence="2" id="KW-1185">Reference proteome</keyword>
<evidence type="ECO:0000313" key="1">
    <source>
        <dbReference type="EMBL" id="CAH9082767.1"/>
    </source>
</evidence>
<dbReference type="AlphaFoldDB" id="A0A9P1E5Z6"/>
<protein>
    <submittedName>
        <fullName evidence="1">Uncharacterized protein</fullName>
    </submittedName>
</protein>
<evidence type="ECO:0000313" key="2">
    <source>
        <dbReference type="Proteomes" id="UP001152484"/>
    </source>
</evidence>
<proteinExistence type="predicted"/>
<sequence length="180" mass="20591">MGDTHAVHVHRACPQFFRFRPELLRFLLKHPLNPFFRQKPIESAEDEFFNTLNIGYSRSYDYLPSVQEHHPMPKGRRLEMLGIAGEEQQIPFNEFMGAAEYFGGQMLDGMNKLVLINDKHYEHLTQVNATLESGFKHLSDTLATSLHNFMTSSNAKVDAISTEVNTIKNVLSSMDQTMNS</sequence>
<organism evidence="1 2">
    <name type="scientific">Cuscuta europaea</name>
    <name type="common">European dodder</name>
    <dbReference type="NCBI Taxonomy" id="41803"/>
    <lineage>
        <taxon>Eukaryota</taxon>
        <taxon>Viridiplantae</taxon>
        <taxon>Streptophyta</taxon>
        <taxon>Embryophyta</taxon>
        <taxon>Tracheophyta</taxon>
        <taxon>Spermatophyta</taxon>
        <taxon>Magnoliopsida</taxon>
        <taxon>eudicotyledons</taxon>
        <taxon>Gunneridae</taxon>
        <taxon>Pentapetalae</taxon>
        <taxon>asterids</taxon>
        <taxon>lamiids</taxon>
        <taxon>Solanales</taxon>
        <taxon>Convolvulaceae</taxon>
        <taxon>Cuscuteae</taxon>
        <taxon>Cuscuta</taxon>
        <taxon>Cuscuta subgen. Cuscuta</taxon>
    </lineage>
</organism>